<comment type="caution">
    <text evidence="2">The sequence shown here is derived from an EMBL/GenBank/DDBJ whole genome shotgun (WGS) entry which is preliminary data.</text>
</comment>
<proteinExistence type="predicted"/>
<accession>A0A5B0QH98</accession>
<feature type="compositionally biased region" description="Low complexity" evidence="1">
    <location>
        <begin position="204"/>
        <end position="226"/>
    </location>
</feature>
<feature type="region of interest" description="Disordered" evidence="1">
    <location>
        <begin position="196"/>
        <end position="262"/>
    </location>
</feature>
<feature type="compositionally biased region" description="Basic and acidic residues" evidence="1">
    <location>
        <begin position="38"/>
        <end position="53"/>
    </location>
</feature>
<evidence type="ECO:0000256" key="1">
    <source>
        <dbReference type="SAM" id="MobiDB-lite"/>
    </source>
</evidence>
<dbReference type="EMBL" id="VSWC01000015">
    <property type="protein sequence ID" value="KAA1112590.1"/>
    <property type="molecule type" value="Genomic_DNA"/>
</dbReference>
<organism evidence="2 3">
    <name type="scientific">Puccinia graminis f. sp. tritici</name>
    <dbReference type="NCBI Taxonomy" id="56615"/>
    <lineage>
        <taxon>Eukaryota</taxon>
        <taxon>Fungi</taxon>
        <taxon>Dikarya</taxon>
        <taxon>Basidiomycota</taxon>
        <taxon>Pucciniomycotina</taxon>
        <taxon>Pucciniomycetes</taxon>
        <taxon>Pucciniales</taxon>
        <taxon>Pucciniaceae</taxon>
        <taxon>Puccinia</taxon>
    </lineage>
</organism>
<protein>
    <submittedName>
        <fullName evidence="2">Uncharacterized protein</fullName>
    </submittedName>
</protein>
<name>A0A5B0QH98_PUCGR</name>
<evidence type="ECO:0000313" key="2">
    <source>
        <dbReference type="EMBL" id="KAA1112590.1"/>
    </source>
</evidence>
<feature type="compositionally biased region" description="Low complexity" evidence="1">
    <location>
        <begin position="1"/>
        <end position="19"/>
    </location>
</feature>
<feature type="compositionally biased region" description="Basic and acidic residues" evidence="1">
    <location>
        <begin position="590"/>
        <end position="602"/>
    </location>
</feature>
<feature type="compositionally biased region" description="Low complexity" evidence="1">
    <location>
        <begin position="236"/>
        <end position="258"/>
    </location>
</feature>
<feature type="compositionally biased region" description="Polar residues" evidence="1">
    <location>
        <begin position="605"/>
        <end position="616"/>
    </location>
</feature>
<dbReference type="AlphaFoldDB" id="A0A5B0QH98"/>
<sequence>MTNNTHSPSNNSHTTTNHSPSPPPPTTEEPSEQQSKPSEPEKPSEPSKPEKTKTNYTQQLCQQIHQDINHFNQSLNSLTTTTTPATAAAAATSSTTETETETTIIHQIIKLIQANNQHTLSLFQSSVQTIFSEVLDSVHTHFSLDRNQQQLVEIDRQIIANAQNSDQETRERLQAILIQQKHQLTKQITELQSHLTHSINKTHQQQQQQQQQPSAAASSSSSSSSSINPNIHPNLQQEQEQTHPSSSSHPPQNSINSPTPTRTSSALLLTTKRKRAEQPTSTIEYDEALLDEFSIPDHLSYSQYLKRSQHRTLNLHHSISTNPTQPPISNDISVLPITPSSNNNISPTGALNGIPSNSDPALTPPSFLPNPALLENYFKPCSSGSKSSRRQSAILRNLVSAALGKLISHVTNNQQMHWPGSDTEERLAAIGLQIELLGGSKLTTEVIHKGPKNLQLQQCKRILLELELGLIRLKQIKAVPRPLRGAKKKFKPLDSPQLSLVHPLHQSQLDNQTATTPISVPDILAIVPSSSSSSAELAYTNTAPSLAEQHSPNVLGKNFENCDPALLSLSPAFPGLAPSDQSGAQPTGSEEPRSTDHRDLVHRYMSSNVHPNNNPKHSYIDDFPNGDHEAFMDCDDDQEPLHHHQQQHSHQNHEQNQNQNHEGQSDVDLGVQESDLDDPADRHLHQNESQLRRKLLNV</sequence>
<feature type="region of interest" description="Disordered" evidence="1">
    <location>
        <begin position="570"/>
        <end position="698"/>
    </location>
</feature>
<reference evidence="2 3" key="1">
    <citation type="submission" date="2019-05" db="EMBL/GenBank/DDBJ databases">
        <title>Emergence of the Ug99 lineage of the wheat stem rust pathogen through somatic hybridization.</title>
        <authorList>
            <person name="Li F."/>
            <person name="Upadhyaya N.M."/>
            <person name="Sperschneider J."/>
            <person name="Matny O."/>
            <person name="Nguyen-Phuc H."/>
            <person name="Mago R."/>
            <person name="Raley C."/>
            <person name="Miller M.E."/>
            <person name="Silverstein K.A.T."/>
            <person name="Henningsen E."/>
            <person name="Hirsch C.D."/>
            <person name="Visser B."/>
            <person name="Pretorius Z.A."/>
            <person name="Steffenson B.J."/>
            <person name="Schwessinger B."/>
            <person name="Dodds P.N."/>
            <person name="Figueroa M."/>
        </authorList>
    </citation>
    <scope>NUCLEOTIDE SEQUENCE [LARGE SCALE GENOMIC DNA]</scope>
    <source>
        <strain evidence="2">21-0</strain>
    </source>
</reference>
<dbReference type="Proteomes" id="UP000324748">
    <property type="component" value="Unassembled WGS sequence"/>
</dbReference>
<keyword evidence="3" id="KW-1185">Reference proteome</keyword>
<gene>
    <name evidence="2" type="ORF">PGT21_002988</name>
</gene>
<evidence type="ECO:0000313" key="3">
    <source>
        <dbReference type="Proteomes" id="UP000324748"/>
    </source>
</evidence>
<dbReference type="OrthoDB" id="2510732at2759"/>
<feature type="compositionally biased region" description="Polar residues" evidence="1">
    <location>
        <begin position="579"/>
        <end position="588"/>
    </location>
</feature>
<feature type="region of interest" description="Disordered" evidence="1">
    <location>
        <begin position="1"/>
        <end position="56"/>
    </location>
</feature>